<evidence type="ECO:0000256" key="1">
    <source>
        <dbReference type="SAM" id="MobiDB-lite"/>
    </source>
</evidence>
<feature type="region of interest" description="Disordered" evidence="1">
    <location>
        <begin position="154"/>
        <end position="215"/>
    </location>
</feature>
<keyword evidence="3" id="KW-1185">Reference proteome</keyword>
<dbReference type="AlphaFoldDB" id="A0A5C3N812"/>
<organism evidence="2 3">
    <name type="scientific">Heliocybe sulcata</name>
    <dbReference type="NCBI Taxonomy" id="5364"/>
    <lineage>
        <taxon>Eukaryota</taxon>
        <taxon>Fungi</taxon>
        <taxon>Dikarya</taxon>
        <taxon>Basidiomycota</taxon>
        <taxon>Agaricomycotina</taxon>
        <taxon>Agaricomycetes</taxon>
        <taxon>Gloeophyllales</taxon>
        <taxon>Gloeophyllaceae</taxon>
        <taxon>Heliocybe</taxon>
    </lineage>
</organism>
<gene>
    <name evidence="2" type="ORF">OE88DRAFT_1643215</name>
</gene>
<dbReference type="EMBL" id="ML213507">
    <property type="protein sequence ID" value="TFK53470.1"/>
    <property type="molecule type" value="Genomic_DNA"/>
</dbReference>
<evidence type="ECO:0000313" key="3">
    <source>
        <dbReference type="Proteomes" id="UP000305948"/>
    </source>
</evidence>
<sequence length="414" mass="45384">MAPPYETFWVLLGDAADSSVIHLKWHYIGSGLKAPPFPIWVQCADEEEAAEVATLNDLALTLAELPWSHPEERQALANKWDQDERTWEVLEDVRLFYCVTAGNSAIYRTLEAAEHAVSNFTNPRTTMATSFNQAVRQMVMKGTTLQDGGHVMAPAMPHTRASPQTPRRSRHAPSSSMQSPCPFSKVAEHATPGRSPAFQQTPLDKDISGRGSSSPQVRIGALHQEEVTGAFSLPASRPWPLRSSTTDGAQVLPKGVQKQRVDRTNAASETPTSPGIVQRSRSQPLAPVTPSAYAPPSLLPSAAVRRRRYFHIDVASSPHQEATWCNERDISWNVVAAYPEQSHQVHLLPSLGPLADSFLDCMGFNEEAISYISTLYGEADNVEDFSGALEGLGWSIQEGAFLYSLIVHDCKICA</sequence>
<feature type="region of interest" description="Disordered" evidence="1">
    <location>
        <begin position="238"/>
        <end position="292"/>
    </location>
</feature>
<dbReference type="Proteomes" id="UP000305948">
    <property type="component" value="Unassembled WGS sequence"/>
</dbReference>
<feature type="compositionally biased region" description="Polar residues" evidence="1">
    <location>
        <begin position="265"/>
        <end position="283"/>
    </location>
</feature>
<name>A0A5C3N812_9AGAM</name>
<evidence type="ECO:0000313" key="2">
    <source>
        <dbReference type="EMBL" id="TFK53470.1"/>
    </source>
</evidence>
<protein>
    <submittedName>
        <fullName evidence="2">Uncharacterized protein</fullName>
    </submittedName>
</protein>
<reference evidence="2 3" key="1">
    <citation type="journal article" date="2019" name="Nat. Ecol. Evol.">
        <title>Megaphylogeny resolves global patterns of mushroom evolution.</title>
        <authorList>
            <person name="Varga T."/>
            <person name="Krizsan K."/>
            <person name="Foldi C."/>
            <person name="Dima B."/>
            <person name="Sanchez-Garcia M."/>
            <person name="Sanchez-Ramirez S."/>
            <person name="Szollosi G.J."/>
            <person name="Szarkandi J.G."/>
            <person name="Papp V."/>
            <person name="Albert L."/>
            <person name="Andreopoulos W."/>
            <person name="Angelini C."/>
            <person name="Antonin V."/>
            <person name="Barry K.W."/>
            <person name="Bougher N.L."/>
            <person name="Buchanan P."/>
            <person name="Buyck B."/>
            <person name="Bense V."/>
            <person name="Catcheside P."/>
            <person name="Chovatia M."/>
            <person name="Cooper J."/>
            <person name="Damon W."/>
            <person name="Desjardin D."/>
            <person name="Finy P."/>
            <person name="Geml J."/>
            <person name="Haridas S."/>
            <person name="Hughes K."/>
            <person name="Justo A."/>
            <person name="Karasinski D."/>
            <person name="Kautmanova I."/>
            <person name="Kiss B."/>
            <person name="Kocsube S."/>
            <person name="Kotiranta H."/>
            <person name="LaButti K.M."/>
            <person name="Lechner B.E."/>
            <person name="Liimatainen K."/>
            <person name="Lipzen A."/>
            <person name="Lukacs Z."/>
            <person name="Mihaltcheva S."/>
            <person name="Morgado L.N."/>
            <person name="Niskanen T."/>
            <person name="Noordeloos M.E."/>
            <person name="Ohm R.A."/>
            <person name="Ortiz-Santana B."/>
            <person name="Ovrebo C."/>
            <person name="Racz N."/>
            <person name="Riley R."/>
            <person name="Savchenko A."/>
            <person name="Shiryaev A."/>
            <person name="Soop K."/>
            <person name="Spirin V."/>
            <person name="Szebenyi C."/>
            <person name="Tomsovsky M."/>
            <person name="Tulloss R.E."/>
            <person name="Uehling J."/>
            <person name="Grigoriev I.V."/>
            <person name="Vagvolgyi C."/>
            <person name="Papp T."/>
            <person name="Martin F.M."/>
            <person name="Miettinen O."/>
            <person name="Hibbett D.S."/>
            <person name="Nagy L.G."/>
        </authorList>
    </citation>
    <scope>NUCLEOTIDE SEQUENCE [LARGE SCALE GENOMIC DNA]</scope>
    <source>
        <strain evidence="2 3">OMC1185</strain>
    </source>
</reference>
<proteinExistence type="predicted"/>
<accession>A0A5C3N812</accession>
<feature type="compositionally biased region" description="Polar residues" evidence="1">
    <location>
        <begin position="161"/>
        <end position="181"/>
    </location>
</feature>